<dbReference type="GO" id="GO:0006310">
    <property type="term" value="P:DNA recombination"/>
    <property type="evidence" value="ECO:0007669"/>
    <property type="project" value="UniProtKB-KW"/>
</dbReference>
<reference evidence="3 4" key="1">
    <citation type="submission" date="2019-06" db="EMBL/GenBank/DDBJ databases">
        <title>Tsukamurella conjunctivitidis sp. nov., Tsukamurella assacharolytica sp. nov. and Tsukamurella sputae sp. nov. isolated from patients with conjunctivitis, bacteraemia (lymphoma) and respiratory infection (sputum) in Hong Kong.</title>
        <authorList>
            <person name="Teng J.L.L."/>
            <person name="Lee H.H."/>
            <person name="Fong J.Y.H."/>
            <person name="Fok K.M.N."/>
            <person name="Lau S.K.P."/>
            <person name="Woo P.C.Y."/>
        </authorList>
    </citation>
    <scope>NUCLEOTIDE SEQUENCE [LARGE SCALE GENOMIC DNA]</scope>
    <source>
        <strain evidence="3 4">HKU72</strain>
    </source>
</reference>
<protein>
    <submittedName>
        <fullName evidence="3">Site-specific integrase</fullName>
    </submittedName>
</protein>
<evidence type="ECO:0000259" key="2">
    <source>
        <dbReference type="PROSITE" id="PS51898"/>
    </source>
</evidence>
<proteinExistence type="predicted"/>
<dbReference type="EMBL" id="VIGX01000328">
    <property type="protein sequence ID" value="TWS19332.1"/>
    <property type="molecule type" value="Genomic_DNA"/>
</dbReference>
<dbReference type="GO" id="GO:0003677">
    <property type="term" value="F:DNA binding"/>
    <property type="evidence" value="ECO:0007669"/>
    <property type="project" value="InterPro"/>
</dbReference>
<dbReference type="PANTHER" id="PTHR30349">
    <property type="entry name" value="PHAGE INTEGRASE-RELATED"/>
    <property type="match status" value="1"/>
</dbReference>
<feature type="domain" description="Tyr recombinase" evidence="2">
    <location>
        <begin position="1"/>
        <end position="161"/>
    </location>
</feature>
<comment type="caution">
    <text evidence="3">The sequence shown here is derived from an EMBL/GenBank/DDBJ whole genome shotgun (WGS) entry which is preliminary data.</text>
</comment>
<organism evidence="3 4">
    <name type="scientific">Tsukamurella conjunctivitidis</name>
    <dbReference type="NCBI Taxonomy" id="2592068"/>
    <lineage>
        <taxon>Bacteria</taxon>
        <taxon>Bacillati</taxon>
        <taxon>Actinomycetota</taxon>
        <taxon>Actinomycetes</taxon>
        <taxon>Mycobacteriales</taxon>
        <taxon>Tsukamurellaceae</taxon>
        <taxon>Tsukamurella</taxon>
    </lineage>
</organism>
<sequence length="161" mass="17767">MSVPTDTDVGKLVNGAEGPMRAYVALCAFAGLRLGEACGVKVGDVDFLRKRLIVERQIQRDGVNPREAPPKWGSERTVYLPDELVTILSQHVAAYPPAPDGWLFHLDGKAWTDNKVTYRWRQTRKAAGLTTKLHSLRHYFASGLIAQGCDVVTVQRALGHS</sequence>
<dbReference type="InterPro" id="IPR013762">
    <property type="entry name" value="Integrase-like_cat_sf"/>
</dbReference>
<keyword evidence="4" id="KW-1185">Reference proteome</keyword>
<dbReference type="PROSITE" id="PS51898">
    <property type="entry name" value="TYR_RECOMBINASE"/>
    <property type="match status" value="1"/>
</dbReference>
<accession>A0A5C5R9J8</accession>
<feature type="non-terminal residue" evidence="3">
    <location>
        <position position="161"/>
    </location>
</feature>
<dbReference type="InterPro" id="IPR011010">
    <property type="entry name" value="DNA_brk_join_enz"/>
</dbReference>
<dbReference type="SUPFAM" id="SSF56349">
    <property type="entry name" value="DNA breaking-rejoining enzymes"/>
    <property type="match status" value="1"/>
</dbReference>
<gene>
    <name evidence="3" type="ORF">FK530_25625</name>
</gene>
<dbReference type="InterPro" id="IPR050090">
    <property type="entry name" value="Tyrosine_recombinase_XerCD"/>
</dbReference>
<dbReference type="GO" id="GO:0015074">
    <property type="term" value="P:DNA integration"/>
    <property type="evidence" value="ECO:0007669"/>
    <property type="project" value="InterPro"/>
</dbReference>
<dbReference type="PANTHER" id="PTHR30349:SF64">
    <property type="entry name" value="PROPHAGE INTEGRASE INTD-RELATED"/>
    <property type="match status" value="1"/>
</dbReference>
<dbReference type="InterPro" id="IPR002104">
    <property type="entry name" value="Integrase_catalytic"/>
</dbReference>
<evidence type="ECO:0000313" key="3">
    <source>
        <dbReference type="EMBL" id="TWS19332.1"/>
    </source>
</evidence>
<dbReference type="Pfam" id="PF00589">
    <property type="entry name" value="Phage_integrase"/>
    <property type="match status" value="1"/>
</dbReference>
<keyword evidence="1" id="KW-0233">DNA recombination</keyword>
<dbReference type="AlphaFoldDB" id="A0A5C5R9J8"/>
<evidence type="ECO:0000313" key="4">
    <source>
        <dbReference type="Proteomes" id="UP000319375"/>
    </source>
</evidence>
<evidence type="ECO:0000256" key="1">
    <source>
        <dbReference type="ARBA" id="ARBA00023172"/>
    </source>
</evidence>
<dbReference type="CDD" id="cd01189">
    <property type="entry name" value="INT_ICEBs1_C_like"/>
    <property type="match status" value="1"/>
</dbReference>
<name>A0A5C5R9J8_9ACTN</name>
<dbReference type="Gene3D" id="1.10.443.10">
    <property type="entry name" value="Intergrase catalytic core"/>
    <property type="match status" value="1"/>
</dbReference>
<dbReference type="Proteomes" id="UP000319375">
    <property type="component" value="Unassembled WGS sequence"/>
</dbReference>